<dbReference type="EMBL" id="BSXT01000394">
    <property type="protein sequence ID" value="GMF26380.1"/>
    <property type="molecule type" value="Genomic_DNA"/>
</dbReference>
<feature type="compositionally biased region" description="Basic and acidic residues" evidence="1">
    <location>
        <begin position="39"/>
        <end position="56"/>
    </location>
</feature>
<protein>
    <submittedName>
        <fullName evidence="2">Unnamed protein product</fullName>
    </submittedName>
</protein>
<evidence type="ECO:0000256" key="1">
    <source>
        <dbReference type="SAM" id="MobiDB-lite"/>
    </source>
</evidence>
<feature type="compositionally biased region" description="Acidic residues" evidence="1">
    <location>
        <begin position="57"/>
        <end position="70"/>
    </location>
</feature>
<evidence type="ECO:0000313" key="2">
    <source>
        <dbReference type="EMBL" id="GMF26380.1"/>
    </source>
</evidence>
<organism evidence="2 3">
    <name type="scientific">Phytophthora fragariaefolia</name>
    <dbReference type="NCBI Taxonomy" id="1490495"/>
    <lineage>
        <taxon>Eukaryota</taxon>
        <taxon>Sar</taxon>
        <taxon>Stramenopiles</taxon>
        <taxon>Oomycota</taxon>
        <taxon>Peronosporomycetes</taxon>
        <taxon>Peronosporales</taxon>
        <taxon>Peronosporaceae</taxon>
        <taxon>Phytophthora</taxon>
    </lineage>
</organism>
<comment type="caution">
    <text evidence="2">The sequence shown here is derived from an EMBL/GenBank/DDBJ whole genome shotgun (WGS) entry which is preliminary data.</text>
</comment>
<gene>
    <name evidence="2" type="ORF">Pfra01_000495600</name>
</gene>
<keyword evidence="3" id="KW-1185">Reference proteome</keyword>
<feature type="region of interest" description="Disordered" evidence="1">
    <location>
        <begin position="36"/>
        <end position="70"/>
    </location>
</feature>
<dbReference type="AlphaFoldDB" id="A0A9W6U4V9"/>
<dbReference type="Proteomes" id="UP001165121">
    <property type="component" value="Unassembled WGS sequence"/>
</dbReference>
<accession>A0A9W6U4V9</accession>
<name>A0A9W6U4V9_9STRA</name>
<reference evidence="2" key="1">
    <citation type="submission" date="2023-04" db="EMBL/GenBank/DDBJ databases">
        <title>Phytophthora fragariaefolia NBRC 109709.</title>
        <authorList>
            <person name="Ichikawa N."/>
            <person name="Sato H."/>
            <person name="Tonouchi N."/>
        </authorList>
    </citation>
    <scope>NUCLEOTIDE SEQUENCE</scope>
    <source>
        <strain evidence="2">NBRC 109709</strain>
    </source>
</reference>
<sequence length="97" mass="11265">MHELLVYRAKKDESETNDQDRYIAVLRLLLEGYPWGVNDEDKSESSVDEFENRCASDDEADDDRDEDFEYASDSRETLQELLDVNAAWICVNKSLPN</sequence>
<evidence type="ECO:0000313" key="3">
    <source>
        <dbReference type="Proteomes" id="UP001165121"/>
    </source>
</evidence>
<proteinExistence type="predicted"/>